<gene>
    <name evidence="1" type="ORF">BB560_004093</name>
</gene>
<name>A0A2T9ZA84_9FUNG</name>
<reference evidence="1 2" key="1">
    <citation type="journal article" date="2018" name="MBio">
        <title>Comparative Genomics Reveals the Core Gene Toolbox for the Fungus-Insect Symbiosis.</title>
        <authorList>
            <person name="Wang Y."/>
            <person name="Stata M."/>
            <person name="Wang W."/>
            <person name="Stajich J.E."/>
            <person name="White M.M."/>
            <person name="Moncalvo J.M."/>
        </authorList>
    </citation>
    <scope>NUCLEOTIDE SEQUENCE [LARGE SCALE GENOMIC DNA]</scope>
    <source>
        <strain evidence="1 2">SC-DP-2</strain>
    </source>
</reference>
<dbReference type="EMBL" id="MBFS01001030">
    <property type="protein sequence ID" value="PVV01491.1"/>
    <property type="molecule type" value="Genomic_DNA"/>
</dbReference>
<evidence type="ECO:0000313" key="2">
    <source>
        <dbReference type="Proteomes" id="UP000245609"/>
    </source>
</evidence>
<accession>A0A2T9ZA84</accession>
<evidence type="ECO:0000313" key="1">
    <source>
        <dbReference type="EMBL" id="PVV01491.1"/>
    </source>
</evidence>
<dbReference type="Proteomes" id="UP000245609">
    <property type="component" value="Unassembled WGS sequence"/>
</dbReference>
<dbReference type="OrthoDB" id="5598140at2759"/>
<proteinExistence type="predicted"/>
<comment type="caution">
    <text evidence="1">The sequence shown here is derived from an EMBL/GenBank/DDBJ whole genome shotgun (WGS) entry which is preliminary data.</text>
</comment>
<dbReference type="AlphaFoldDB" id="A0A2T9ZA84"/>
<sequence>MSLVEKNSVNLYLSLLNSRGSYLKLLSSLKNPSTSSDSKQPSLPKDKWVLSCRADLYLGPHLFQNISFFSCTDDPLLIGFCFQEDESLLASHNTSKIYVLPPDTMCKQITSVPNSTVILSFSVPFDLSAAQTFDTSNSEPQLPLNQERKFLAITARVDGLTSELITRLERKSEDPKTSSLRDIIAKNLVQKDRLLFWNDFNTLQGSENDLKVFY</sequence>
<organism evidence="1 2">
    <name type="scientific">Smittium megazygosporum</name>
    <dbReference type="NCBI Taxonomy" id="133381"/>
    <lineage>
        <taxon>Eukaryota</taxon>
        <taxon>Fungi</taxon>
        <taxon>Fungi incertae sedis</taxon>
        <taxon>Zoopagomycota</taxon>
        <taxon>Kickxellomycotina</taxon>
        <taxon>Harpellomycetes</taxon>
        <taxon>Harpellales</taxon>
        <taxon>Legeriomycetaceae</taxon>
        <taxon>Smittium</taxon>
    </lineage>
</organism>
<protein>
    <submittedName>
        <fullName evidence="1">Uncharacterized protein</fullName>
    </submittedName>
</protein>
<keyword evidence="2" id="KW-1185">Reference proteome</keyword>